<dbReference type="Proteomes" id="UP000885806">
    <property type="component" value="Unassembled WGS sequence"/>
</dbReference>
<dbReference type="PANTHER" id="PTHR30458">
    <property type="entry name" value="PHENYLACETIC ACID DEGRADATION PROTEIN PAA"/>
    <property type="match status" value="1"/>
</dbReference>
<dbReference type="PANTHER" id="PTHR30458:SF0">
    <property type="entry name" value="1,2-PHENYLACETYL-COA EPOXIDASE, SUBUNIT C"/>
    <property type="match status" value="1"/>
</dbReference>
<name>A0A7V5U179_9PROT</name>
<reference evidence="1" key="1">
    <citation type="journal article" date="2020" name="mSystems">
        <title>Genome- and Community-Level Interaction Insights into Carbon Utilization and Element Cycling Functions of Hydrothermarchaeota in Hydrothermal Sediment.</title>
        <authorList>
            <person name="Zhou Z."/>
            <person name="Liu Y."/>
            <person name="Xu W."/>
            <person name="Pan J."/>
            <person name="Luo Z.H."/>
            <person name="Li M."/>
        </authorList>
    </citation>
    <scope>NUCLEOTIDE SEQUENCE [LARGE SCALE GENOMIC DNA]</scope>
    <source>
        <strain evidence="1">HyVt-538</strain>
    </source>
</reference>
<dbReference type="InterPro" id="IPR007814">
    <property type="entry name" value="PaaA_PaaC"/>
</dbReference>
<dbReference type="GO" id="GO:0005829">
    <property type="term" value="C:cytosol"/>
    <property type="evidence" value="ECO:0007669"/>
    <property type="project" value="TreeGrafter"/>
</dbReference>
<gene>
    <name evidence="1" type="primary">paaI</name>
    <name evidence="1" type="ORF">ENK01_02480</name>
</gene>
<dbReference type="NCBIfam" id="TIGR02158">
    <property type="entry name" value="PA_CoA_Oxy3"/>
    <property type="match status" value="1"/>
</dbReference>
<dbReference type="InterPro" id="IPR052703">
    <property type="entry name" value="Aromatic_CoA_ox/epox"/>
</dbReference>
<dbReference type="GO" id="GO:0010124">
    <property type="term" value="P:phenylacetate catabolic process"/>
    <property type="evidence" value="ECO:0007669"/>
    <property type="project" value="InterPro"/>
</dbReference>
<dbReference type="SUPFAM" id="SSF47240">
    <property type="entry name" value="Ferritin-like"/>
    <property type="match status" value="1"/>
</dbReference>
<sequence length="286" mass="32472">MTRFTATRPSIPSRTVSRICEADMRARSPALSVHSPQRHETAYILRLADNALILGQRLAEMCARAPEMELDMALMNIALDLIGQAKALYEHILELEQLADNADVLAMTRPLSGYTCCHMVSRPNRDFAWIVLRQYLFSSMQKYQYEALLGSSDKTLAALAEKSLKEIAYHIRFARTWVIRLGDGTEESHQRLADALSYLWRFSEEMWQKDGTLEAVIRAGISADFTTAHDKWLDEITATLDEAGGLRLPEVGRMLSGGYQGEHDEHLGHILKDLQFMQLKYPGLEW</sequence>
<dbReference type="AlphaFoldDB" id="A0A7V5U179"/>
<evidence type="ECO:0000313" key="1">
    <source>
        <dbReference type="EMBL" id="HHI88795.1"/>
    </source>
</evidence>
<comment type="caution">
    <text evidence="1">The sequence shown here is derived from an EMBL/GenBank/DDBJ whole genome shotgun (WGS) entry which is preliminary data.</text>
</comment>
<dbReference type="Pfam" id="PF05138">
    <property type="entry name" value="PaaA_PaaC"/>
    <property type="match status" value="1"/>
</dbReference>
<protein>
    <submittedName>
        <fullName evidence="1">Phenylacetate-CoA oxygenase subunit PaaI</fullName>
    </submittedName>
</protein>
<dbReference type="InterPro" id="IPR012347">
    <property type="entry name" value="Ferritin-like"/>
</dbReference>
<dbReference type="Gene3D" id="1.20.1260.10">
    <property type="match status" value="1"/>
</dbReference>
<proteinExistence type="predicted"/>
<organism evidence="1">
    <name type="scientific">Hellea balneolensis</name>
    <dbReference type="NCBI Taxonomy" id="287478"/>
    <lineage>
        <taxon>Bacteria</taxon>
        <taxon>Pseudomonadati</taxon>
        <taxon>Pseudomonadota</taxon>
        <taxon>Alphaproteobacteria</taxon>
        <taxon>Maricaulales</taxon>
        <taxon>Robiginitomaculaceae</taxon>
        <taxon>Hellea</taxon>
    </lineage>
</organism>
<dbReference type="InterPro" id="IPR011882">
    <property type="entry name" value="PaaC"/>
</dbReference>
<accession>A0A7V5U179</accession>
<dbReference type="InterPro" id="IPR009078">
    <property type="entry name" value="Ferritin-like_SF"/>
</dbReference>
<dbReference type="EMBL" id="DROP01000167">
    <property type="protein sequence ID" value="HHI88795.1"/>
    <property type="molecule type" value="Genomic_DNA"/>
</dbReference>